<dbReference type="EMBL" id="ML119121">
    <property type="protein sequence ID" value="RPB13700.1"/>
    <property type="molecule type" value="Genomic_DNA"/>
</dbReference>
<proteinExistence type="predicted"/>
<sequence length="96" mass="9856">MSSSSQNRLPTAVKGGSGLTKTPANTSSDPDSSTLHSVNSGLHDTHDQTKPSVAKNDMKASGTVGDGTKVGRMVKEGAADFIDNLAHDSVMDPSQS</sequence>
<organism evidence="2 3">
    <name type="scientific">Morchella conica CCBAS932</name>
    <dbReference type="NCBI Taxonomy" id="1392247"/>
    <lineage>
        <taxon>Eukaryota</taxon>
        <taxon>Fungi</taxon>
        <taxon>Dikarya</taxon>
        <taxon>Ascomycota</taxon>
        <taxon>Pezizomycotina</taxon>
        <taxon>Pezizomycetes</taxon>
        <taxon>Pezizales</taxon>
        <taxon>Morchellaceae</taxon>
        <taxon>Morchella</taxon>
    </lineage>
</organism>
<evidence type="ECO:0000256" key="1">
    <source>
        <dbReference type="SAM" id="MobiDB-lite"/>
    </source>
</evidence>
<protein>
    <submittedName>
        <fullName evidence="2">Uncharacterized protein</fullName>
    </submittedName>
</protein>
<feature type="region of interest" description="Disordered" evidence="1">
    <location>
        <begin position="1"/>
        <end position="71"/>
    </location>
</feature>
<feature type="compositionally biased region" description="Polar residues" evidence="1">
    <location>
        <begin position="19"/>
        <end position="42"/>
    </location>
</feature>
<gene>
    <name evidence="2" type="ORF">P167DRAFT_573010</name>
</gene>
<dbReference type="AlphaFoldDB" id="A0A3N4KT63"/>
<dbReference type="InParanoid" id="A0A3N4KT63"/>
<dbReference type="Proteomes" id="UP000277580">
    <property type="component" value="Unassembled WGS sequence"/>
</dbReference>
<reference evidence="2 3" key="1">
    <citation type="journal article" date="2018" name="Nat. Ecol. Evol.">
        <title>Pezizomycetes genomes reveal the molecular basis of ectomycorrhizal truffle lifestyle.</title>
        <authorList>
            <person name="Murat C."/>
            <person name="Payen T."/>
            <person name="Noel B."/>
            <person name="Kuo A."/>
            <person name="Morin E."/>
            <person name="Chen J."/>
            <person name="Kohler A."/>
            <person name="Krizsan K."/>
            <person name="Balestrini R."/>
            <person name="Da Silva C."/>
            <person name="Montanini B."/>
            <person name="Hainaut M."/>
            <person name="Levati E."/>
            <person name="Barry K.W."/>
            <person name="Belfiori B."/>
            <person name="Cichocki N."/>
            <person name="Clum A."/>
            <person name="Dockter R.B."/>
            <person name="Fauchery L."/>
            <person name="Guy J."/>
            <person name="Iotti M."/>
            <person name="Le Tacon F."/>
            <person name="Lindquist E.A."/>
            <person name="Lipzen A."/>
            <person name="Malagnac F."/>
            <person name="Mello A."/>
            <person name="Molinier V."/>
            <person name="Miyauchi S."/>
            <person name="Poulain J."/>
            <person name="Riccioni C."/>
            <person name="Rubini A."/>
            <person name="Sitrit Y."/>
            <person name="Splivallo R."/>
            <person name="Traeger S."/>
            <person name="Wang M."/>
            <person name="Zifcakova L."/>
            <person name="Wipf D."/>
            <person name="Zambonelli A."/>
            <person name="Paolocci F."/>
            <person name="Nowrousian M."/>
            <person name="Ottonello S."/>
            <person name="Baldrian P."/>
            <person name="Spatafora J.W."/>
            <person name="Henrissat B."/>
            <person name="Nagy L.G."/>
            <person name="Aury J.M."/>
            <person name="Wincker P."/>
            <person name="Grigoriev I.V."/>
            <person name="Bonfante P."/>
            <person name="Martin F.M."/>
        </authorList>
    </citation>
    <scope>NUCLEOTIDE SEQUENCE [LARGE SCALE GENOMIC DNA]</scope>
    <source>
        <strain evidence="2 3">CCBAS932</strain>
    </source>
</reference>
<accession>A0A3N4KT63</accession>
<evidence type="ECO:0000313" key="2">
    <source>
        <dbReference type="EMBL" id="RPB13700.1"/>
    </source>
</evidence>
<keyword evidence="3" id="KW-1185">Reference proteome</keyword>
<evidence type="ECO:0000313" key="3">
    <source>
        <dbReference type="Proteomes" id="UP000277580"/>
    </source>
</evidence>
<dbReference type="OrthoDB" id="5289915at2759"/>
<name>A0A3N4KT63_9PEZI</name>